<dbReference type="PROSITE" id="PS50893">
    <property type="entry name" value="ABC_TRANSPORTER_2"/>
    <property type="match status" value="1"/>
</dbReference>
<dbReference type="PANTHER" id="PTHR24220:SF659">
    <property type="entry name" value="TRANSPORTER, PUTATIVE-RELATED"/>
    <property type="match status" value="1"/>
</dbReference>
<dbReference type="SMART" id="SM00382">
    <property type="entry name" value="AAA"/>
    <property type="match status" value="1"/>
</dbReference>
<dbReference type="InterPro" id="IPR003439">
    <property type="entry name" value="ABC_transporter-like_ATP-bd"/>
</dbReference>
<dbReference type="InterPro" id="IPR017871">
    <property type="entry name" value="ABC_transporter-like_CS"/>
</dbReference>
<dbReference type="FunFam" id="3.40.50.300:FF:000032">
    <property type="entry name" value="Export ABC transporter ATP-binding protein"/>
    <property type="match status" value="1"/>
</dbReference>
<evidence type="ECO:0000259" key="4">
    <source>
        <dbReference type="PROSITE" id="PS50893"/>
    </source>
</evidence>
<name>A0A1F5UP43_FRAXR</name>
<dbReference type="AlphaFoldDB" id="A0A1F5UP43"/>
<protein>
    <submittedName>
        <fullName evidence="5">ABC transporter ATP-binding protein</fullName>
    </submittedName>
</protein>
<dbReference type="GO" id="GO:0098796">
    <property type="term" value="C:membrane protein complex"/>
    <property type="evidence" value="ECO:0007669"/>
    <property type="project" value="UniProtKB-ARBA"/>
</dbReference>
<dbReference type="Pfam" id="PF00005">
    <property type="entry name" value="ABC_tran"/>
    <property type="match status" value="1"/>
</dbReference>
<evidence type="ECO:0000256" key="3">
    <source>
        <dbReference type="ARBA" id="ARBA00022840"/>
    </source>
</evidence>
<dbReference type="Proteomes" id="UP000179157">
    <property type="component" value="Unassembled WGS sequence"/>
</dbReference>
<dbReference type="InterPro" id="IPR015854">
    <property type="entry name" value="ABC_transpr_LolD-like"/>
</dbReference>
<gene>
    <name evidence="5" type="ORF">A2Z21_04405</name>
</gene>
<dbReference type="InterPro" id="IPR017911">
    <property type="entry name" value="MacB-like_ATP-bd"/>
</dbReference>
<dbReference type="InterPro" id="IPR027417">
    <property type="entry name" value="P-loop_NTPase"/>
</dbReference>
<dbReference type="GO" id="GO:0022857">
    <property type="term" value="F:transmembrane transporter activity"/>
    <property type="evidence" value="ECO:0007669"/>
    <property type="project" value="TreeGrafter"/>
</dbReference>
<evidence type="ECO:0000256" key="1">
    <source>
        <dbReference type="ARBA" id="ARBA00022448"/>
    </source>
</evidence>
<dbReference type="Gene3D" id="3.40.50.300">
    <property type="entry name" value="P-loop containing nucleotide triphosphate hydrolases"/>
    <property type="match status" value="1"/>
</dbReference>
<dbReference type="EMBL" id="MFGX01000125">
    <property type="protein sequence ID" value="OGF52895.1"/>
    <property type="molecule type" value="Genomic_DNA"/>
</dbReference>
<comment type="caution">
    <text evidence="5">The sequence shown here is derived from an EMBL/GenBank/DDBJ whole genome shotgun (WGS) entry which is preliminary data.</text>
</comment>
<dbReference type="SUPFAM" id="SSF52540">
    <property type="entry name" value="P-loop containing nucleoside triphosphate hydrolases"/>
    <property type="match status" value="1"/>
</dbReference>
<dbReference type="GO" id="GO:0016887">
    <property type="term" value="F:ATP hydrolysis activity"/>
    <property type="evidence" value="ECO:0007669"/>
    <property type="project" value="InterPro"/>
</dbReference>
<dbReference type="InterPro" id="IPR003593">
    <property type="entry name" value="AAA+_ATPase"/>
</dbReference>
<organism evidence="5 6">
    <name type="scientific">Fraserbacteria sp. (strain RBG_16_55_9)</name>
    <dbReference type="NCBI Taxonomy" id="1817864"/>
    <lineage>
        <taxon>Bacteria</taxon>
        <taxon>Candidatus Fraseribacteriota</taxon>
    </lineage>
</organism>
<keyword evidence="1" id="KW-0813">Transport</keyword>
<dbReference type="STRING" id="1817864.A2Z21_04405"/>
<evidence type="ECO:0000256" key="2">
    <source>
        <dbReference type="ARBA" id="ARBA00022741"/>
    </source>
</evidence>
<keyword evidence="3 5" id="KW-0067">ATP-binding</keyword>
<dbReference type="PROSITE" id="PS00211">
    <property type="entry name" value="ABC_TRANSPORTER_1"/>
    <property type="match status" value="1"/>
</dbReference>
<dbReference type="CDD" id="cd03255">
    <property type="entry name" value="ABC_MJ0796_LolCDE_FtsE"/>
    <property type="match status" value="1"/>
</dbReference>
<proteinExistence type="predicted"/>
<dbReference type="GO" id="GO:0005524">
    <property type="term" value="F:ATP binding"/>
    <property type="evidence" value="ECO:0007669"/>
    <property type="project" value="UniProtKB-KW"/>
</dbReference>
<reference evidence="5 6" key="1">
    <citation type="journal article" date="2016" name="Nat. Commun.">
        <title>Thousands of microbial genomes shed light on interconnected biogeochemical processes in an aquifer system.</title>
        <authorList>
            <person name="Anantharaman K."/>
            <person name="Brown C.T."/>
            <person name="Hug L.A."/>
            <person name="Sharon I."/>
            <person name="Castelle C.J."/>
            <person name="Probst A.J."/>
            <person name="Thomas B.C."/>
            <person name="Singh A."/>
            <person name="Wilkins M.J."/>
            <person name="Karaoz U."/>
            <person name="Brodie E.L."/>
            <person name="Williams K.H."/>
            <person name="Hubbard S.S."/>
            <person name="Banfield J.F."/>
        </authorList>
    </citation>
    <scope>NUCLEOTIDE SEQUENCE [LARGE SCALE GENOMIC DNA]</scope>
    <source>
        <strain evidence="6">RBG_16_55_9</strain>
    </source>
</reference>
<evidence type="ECO:0000313" key="5">
    <source>
        <dbReference type="EMBL" id="OGF52895.1"/>
    </source>
</evidence>
<keyword evidence="2" id="KW-0547">Nucleotide-binding</keyword>
<sequence>MNEPIVVMQGLVKSYEKGRTEALRSVSLEIATGEFVAIQGSSGSGKSTLLNMIGALDRPDSGCLRVAGEDLSRPSDLSQFRSRVVGFVFQLHNLIPTLTALENVLIPMFEVKIAKRMARERAQTLLQKVGLNGKSHRLPTELSGGERQRVAVARALANEPQIVLADEPTGNLDSKSAEQVLHLLIDVNRESGVTLILVTHDGKIAERADRLIQIRDGRIVS</sequence>
<dbReference type="PANTHER" id="PTHR24220">
    <property type="entry name" value="IMPORT ATP-BINDING PROTEIN"/>
    <property type="match status" value="1"/>
</dbReference>
<feature type="domain" description="ABC transporter" evidence="4">
    <location>
        <begin position="6"/>
        <end position="220"/>
    </location>
</feature>
<accession>A0A1F5UP43</accession>
<dbReference type="GO" id="GO:0005886">
    <property type="term" value="C:plasma membrane"/>
    <property type="evidence" value="ECO:0007669"/>
    <property type="project" value="TreeGrafter"/>
</dbReference>
<evidence type="ECO:0000313" key="6">
    <source>
        <dbReference type="Proteomes" id="UP000179157"/>
    </source>
</evidence>